<dbReference type="SFLD" id="SFLDS00029">
    <property type="entry name" value="Radical_SAM"/>
    <property type="match status" value="1"/>
</dbReference>
<organism evidence="9">
    <name type="scientific">marine sediment metagenome</name>
    <dbReference type="NCBI Taxonomy" id="412755"/>
    <lineage>
        <taxon>unclassified sequences</taxon>
        <taxon>metagenomes</taxon>
        <taxon>ecological metagenomes</taxon>
    </lineage>
</organism>
<evidence type="ECO:0000256" key="2">
    <source>
        <dbReference type="ARBA" id="ARBA00022485"/>
    </source>
</evidence>
<comment type="caution">
    <text evidence="9">The sequence shown here is derived from an EMBL/GenBank/DDBJ whole genome shotgun (WGS) entry which is preliminary data.</text>
</comment>
<keyword evidence="5" id="KW-0663">Pyridoxal phosphate</keyword>
<dbReference type="GO" id="GO:0051539">
    <property type="term" value="F:4 iron, 4 sulfur cluster binding"/>
    <property type="evidence" value="ECO:0007669"/>
    <property type="project" value="UniProtKB-KW"/>
</dbReference>
<dbReference type="PANTHER" id="PTHR30538">
    <property type="entry name" value="LYSINE 2,3-AMINOMUTASE-RELATED"/>
    <property type="match status" value="1"/>
</dbReference>
<evidence type="ECO:0000313" key="9">
    <source>
        <dbReference type="EMBL" id="GAH50421.1"/>
    </source>
</evidence>
<evidence type="ECO:0000256" key="4">
    <source>
        <dbReference type="ARBA" id="ARBA00022723"/>
    </source>
</evidence>
<dbReference type="Pfam" id="PF04055">
    <property type="entry name" value="Radical_SAM"/>
    <property type="match status" value="1"/>
</dbReference>
<name>X1FXN5_9ZZZZ</name>
<evidence type="ECO:0000256" key="3">
    <source>
        <dbReference type="ARBA" id="ARBA00022691"/>
    </source>
</evidence>
<dbReference type="AlphaFoldDB" id="X1FXN5"/>
<comment type="cofactor">
    <cofactor evidence="1">
        <name>pyridoxal 5'-phosphate</name>
        <dbReference type="ChEBI" id="CHEBI:597326"/>
    </cofactor>
</comment>
<feature type="non-terminal residue" evidence="9">
    <location>
        <position position="254"/>
    </location>
</feature>
<keyword evidence="6" id="KW-0408">Iron</keyword>
<dbReference type="PANTHER" id="PTHR30538:SF0">
    <property type="entry name" value="L-LYSINE 2,3-AMINOMUTASE AQ_1632-RELATED"/>
    <property type="match status" value="1"/>
</dbReference>
<evidence type="ECO:0000256" key="6">
    <source>
        <dbReference type="ARBA" id="ARBA00023004"/>
    </source>
</evidence>
<feature type="domain" description="Radical SAM core" evidence="8">
    <location>
        <begin position="73"/>
        <end position="254"/>
    </location>
</feature>
<sequence>MEQLSEQEKTQLKKVTEKFAFRANDYYLSLINWDDPDDPIRAIIIPHMRELDEWGRLDPSNEKEYTIMPGLEHKYHSTALFLVSDICDGICRYCFRKRVFIESHEEHKLDLPAALEYVRQHTEITNVLLTGGDPLVLTTAKLENIIGPLRAIDHVKIIRIGTRSPVFNPYRILDDPSLLEMVAKYSTEWKKLYVVTHFVHPRELTDVAVKGIHLLQKAGAVITNQTPLIRGVNDNPDVLAELLRKLSLRANSGL</sequence>
<dbReference type="InterPro" id="IPR058240">
    <property type="entry name" value="rSAM_sf"/>
</dbReference>
<keyword evidence="2" id="KW-0004">4Fe-4S</keyword>
<keyword evidence="3" id="KW-0949">S-adenosyl-L-methionine</keyword>
<accession>X1FXN5</accession>
<keyword evidence="4" id="KW-0479">Metal-binding</keyword>
<keyword evidence="7" id="KW-0411">Iron-sulfur</keyword>
<dbReference type="InterPro" id="IPR013785">
    <property type="entry name" value="Aldolase_TIM"/>
</dbReference>
<gene>
    <name evidence="9" type="ORF">S03H2_37689</name>
</gene>
<evidence type="ECO:0000259" key="8">
    <source>
        <dbReference type="PROSITE" id="PS51918"/>
    </source>
</evidence>
<protein>
    <recommendedName>
        <fullName evidence="8">Radical SAM core domain-containing protein</fullName>
    </recommendedName>
</protein>
<evidence type="ECO:0000256" key="5">
    <source>
        <dbReference type="ARBA" id="ARBA00022898"/>
    </source>
</evidence>
<dbReference type="EMBL" id="BARU01023204">
    <property type="protein sequence ID" value="GAH50421.1"/>
    <property type="molecule type" value="Genomic_DNA"/>
</dbReference>
<reference evidence="9" key="1">
    <citation type="journal article" date="2014" name="Front. Microbiol.">
        <title>High frequency of phylogenetically diverse reductive dehalogenase-homologous genes in deep subseafloor sedimentary metagenomes.</title>
        <authorList>
            <person name="Kawai M."/>
            <person name="Futagami T."/>
            <person name="Toyoda A."/>
            <person name="Takaki Y."/>
            <person name="Nishi S."/>
            <person name="Hori S."/>
            <person name="Arai W."/>
            <person name="Tsubouchi T."/>
            <person name="Morono Y."/>
            <person name="Uchiyama I."/>
            <person name="Ito T."/>
            <person name="Fujiyama A."/>
            <person name="Inagaki F."/>
            <person name="Takami H."/>
        </authorList>
    </citation>
    <scope>NUCLEOTIDE SEQUENCE</scope>
    <source>
        <strain evidence="9">Expedition CK06-06</strain>
    </source>
</reference>
<dbReference type="Gene3D" id="3.20.20.70">
    <property type="entry name" value="Aldolase class I"/>
    <property type="match status" value="1"/>
</dbReference>
<dbReference type="GO" id="GO:0046872">
    <property type="term" value="F:metal ion binding"/>
    <property type="evidence" value="ECO:0007669"/>
    <property type="project" value="UniProtKB-KW"/>
</dbReference>
<proteinExistence type="predicted"/>
<dbReference type="InterPro" id="IPR003739">
    <property type="entry name" value="Lys_aminomutase/Glu_NH3_mut"/>
</dbReference>
<evidence type="ECO:0000256" key="1">
    <source>
        <dbReference type="ARBA" id="ARBA00001933"/>
    </source>
</evidence>
<evidence type="ECO:0000256" key="7">
    <source>
        <dbReference type="ARBA" id="ARBA00023014"/>
    </source>
</evidence>
<dbReference type="GO" id="GO:0003824">
    <property type="term" value="F:catalytic activity"/>
    <property type="evidence" value="ECO:0007669"/>
    <property type="project" value="InterPro"/>
</dbReference>
<dbReference type="InterPro" id="IPR007197">
    <property type="entry name" value="rSAM"/>
</dbReference>
<dbReference type="SUPFAM" id="SSF102114">
    <property type="entry name" value="Radical SAM enzymes"/>
    <property type="match status" value="1"/>
</dbReference>
<dbReference type="PROSITE" id="PS51918">
    <property type="entry name" value="RADICAL_SAM"/>
    <property type="match status" value="1"/>
</dbReference>